<evidence type="ECO:0000256" key="6">
    <source>
        <dbReference type="ARBA" id="ARBA00023136"/>
    </source>
</evidence>
<keyword evidence="3" id="KW-1003">Cell membrane</keyword>
<feature type="transmembrane region" description="Helical" evidence="7">
    <location>
        <begin position="12"/>
        <end position="32"/>
    </location>
</feature>
<feature type="transmembrane region" description="Helical" evidence="7">
    <location>
        <begin position="141"/>
        <end position="160"/>
    </location>
</feature>
<dbReference type="GO" id="GO:0005886">
    <property type="term" value="C:plasma membrane"/>
    <property type="evidence" value="ECO:0007669"/>
    <property type="project" value="UniProtKB-SubCell"/>
</dbReference>
<feature type="transmembrane region" description="Helical" evidence="7">
    <location>
        <begin position="199"/>
        <end position="220"/>
    </location>
</feature>
<evidence type="ECO:0000256" key="1">
    <source>
        <dbReference type="ARBA" id="ARBA00004651"/>
    </source>
</evidence>
<keyword evidence="6 7" id="KW-0472">Membrane</keyword>
<gene>
    <name evidence="9" type="ORF">FHE72_17530</name>
</gene>
<dbReference type="Pfam" id="PF07690">
    <property type="entry name" value="MFS_1"/>
    <property type="match status" value="1"/>
</dbReference>
<feature type="transmembrane region" description="Helical" evidence="7">
    <location>
        <begin position="79"/>
        <end position="97"/>
    </location>
</feature>
<keyword evidence="5 7" id="KW-1133">Transmembrane helix</keyword>
<name>A0A6I6UI35_9BACI</name>
<dbReference type="GO" id="GO:0022857">
    <property type="term" value="F:transmembrane transporter activity"/>
    <property type="evidence" value="ECO:0007669"/>
    <property type="project" value="InterPro"/>
</dbReference>
<feature type="transmembrane region" description="Helical" evidence="7">
    <location>
        <begin position="304"/>
        <end position="326"/>
    </location>
</feature>
<dbReference type="InterPro" id="IPR020846">
    <property type="entry name" value="MFS_dom"/>
</dbReference>
<feature type="transmembrane region" description="Helical" evidence="7">
    <location>
        <begin position="333"/>
        <end position="351"/>
    </location>
</feature>
<accession>A0A6I6UI35</accession>
<dbReference type="KEGG" id="bvq:FHE72_17530"/>
<dbReference type="RefSeq" id="WP_159362521.1">
    <property type="nucleotide sequence ID" value="NZ_CP047394.1"/>
</dbReference>
<dbReference type="InterPro" id="IPR011701">
    <property type="entry name" value="MFS"/>
</dbReference>
<dbReference type="PANTHER" id="PTHR42718:SF24">
    <property type="entry name" value="MAJOR FACILITATOR SUPERFAMILY (MFS) PROFILE DOMAIN-CONTAINING PROTEIN"/>
    <property type="match status" value="1"/>
</dbReference>
<feature type="transmembrane region" description="Helical" evidence="7">
    <location>
        <begin position="267"/>
        <end position="292"/>
    </location>
</feature>
<feature type="transmembrane region" description="Helical" evidence="7">
    <location>
        <begin position="226"/>
        <end position="247"/>
    </location>
</feature>
<sequence length="481" mass="52507">MSERNRKELRFGPMFTVMLLGAFMGILNETLLSTALPSIMNDFGLNENKVQWLTTAFLLTNGVMIPVSAYLIERFSTRALFLSAIGLFGLGTIVAALSQSFSMLLLGRVVQAAGSGIMLPLIMTIILTIVPKDRRGRMMGWAGIVISFGPAIGPTLSGLLLEYFSWRALFLIVVPIVAVVMMLAMIYVKNVTKLTRPKIDILSIVLSSLGFGGLLYGFSIAGEKGWSSPSVLLFILFGFLTLGVFIWRQLRLEQPLLQFRVFRYKRFTLSLVITMVVIVSMIGAETLLPLYMQNVRGFSPLQSGLMLLPGAIVMGIMSPVTGILFDRWGAKKLAVPGLLIVVVTSFLMTNLSMETSIVYLSSVYCLRMFGLSLAMMPVMTSGLNQIPVQWSAHGSALANTFQQVSGSIGTAILITVMTMSSQSYTDVQGKGTNGLGELAMIHGYNQAFLFATILAIGALVLSLFLNRETADQTKKNVSETY</sequence>
<dbReference type="PRINTS" id="PR01036">
    <property type="entry name" value="TCRTETB"/>
</dbReference>
<evidence type="ECO:0000313" key="10">
    <source>
        <dbReference type="Proteomes" id="UP000465062"/>
    </source>
</evidence>
<evidence type="ECO:0000256" key="4">
    <source>
        <dbReference type="ARBA" id="ARBA00022692"/>
    </source>
</evidence>
<feature type="transmembrane region" description="Helical" evidence="7">
    <location>
        <begin position="109"/>
        <end position="129"/>
    </location>
</feature>
<keyword evidence="2" id="KW-0813">Transport</keyword>
<organism evidence="9 10">
    <name type="scientific">Rossellomorea vietnamensis</name>
    <dbReference type="NCBI Taxonomy" id="218284"/>
    <lineage>
        <taxon>Bacteria</taxon>
        <taxon>Bacillati</taxon>
        <taxon>Bacillota</taxon>
        <taxon>Bacilli</taxon>
        <taxon>Bacillales</taxon>
        <taxon>Bacillaceae</taxon>
        <taxon>Rossellomorea</taxon>
    </lineage>
</organism>
<protein>
    <submittedName>
        <fullName evidence="9">DHA2 family efflux MFS transporter permease subunit</fullName>
    </submittedName>
</protein>
<dbReference type="NCBIfam" id="TIGR00711">
    <property type="entry name" value="efflux_EmrB"/>
    <property type="match status" value="1"/>
</dbReference>
<evidence type="ECO:0000256" key="5">
    <source>
        <dbReference type="ARBA" id="ARBA00022989"/>
    </source>
</evidence>
<feature type="domain" description="Major facilitator superfamily (MFS) profile" evidence="8">
    <location>
        <begin position="14"/>
        <end position="470"/>
    </location>
</feature>
<evidence type="ECO:0000256" key="7">
    <source>
        <dbReference type="SAM" id="Phobius"/>
    </source>
</evidence>
<proteinExistence type="predicted"/>
<reference evidence="9 10" key="1">
    <citation type="submission" date="2019-06" db="EMBL/GenBank/DDBJ databases">
        <title>An operon consisting of a P-type ATPase gene and a transcriptional regular gene given the different cadmium resistance in Bacillus vietamensis 151-6 and Bacillus marisflavi 151-25.</title>
        <authorList>
            <person name="Yu X."/>
        </authorList>
    </citation>
    <scope>NUCLEOTIDE SEQUENCE [LARGE SCALE GENOMIC DNA]</scope>
    <source>
        <strain evidence="9 10">151-6</strain>
    </source>
</reference>
<keyword evidence="4 7" id="KW-0812">Transmembrane</keyword>
<dbReference type="EMBL" id="CP047394">
    <property type="protein sequence ID" value="QHE62624.1"/>
    <property type="molecule type" value="Genomic_DNA"/>
</dbReference>
<dbReference type="PANTHER" id="PTHR42718">
    <property type="entry name" value="MAJOR FACILITATOR SUPERFAMILY MULTIDRUG TRANSPORTER MFSC"/>
    <property type="match status" value="1"/>
</dbReference>
<dbReference type="PROSITE" id="PS50850">
    <property type="entry name" value="MFS"/>
    <property type="match status" value="1"/>
</dbReference>
<dbReference type="InterPro" id="IPR004638">
    <property type="entry name" value="EmrB-like"/>
</dbReference>
<evidence type="ECO:0000256" key="2">
    <source>
        <dbReference type="ARBA" id="ARBA00022448"/>
    </source>
</evidence>
<dbReference type="AlphaFoldDB" id="A0A6I6UI35"/>
<feature type="transmembrane region" description="Helical" evidence="7">
    <location>
        <begin position="52"/>
        <end position="72"/>
    </location>
</feature>
<dbReference type="InterPro" id="IPR036259">
    <property type="entry name" value="MFS_trans_sf"/>
</dbReference>
<evidence type="ECO:0000313" key="9">
    <source>
        <dbReference type="EMBL" id="QHE62624.1"/>
    </source>
</evidence>
<dbReference type="Gene3D" id="1.20.1250.20">
    <property type="entry name" value="MFS general substrate transporter like domains"/>
    <property type="match status" value="1"/>
</dbReference>
<evidence type="ECO:0000256" key="3">
    <source>
        <dbReference type="ARBA" id="ARBA00022475"/>
    </source>
</evidence>
<dbReference type="SUPFAM" id="SSF103473">
    <property type="entry name" value="MFS general substrate transporter"/>
    <property type="match status" value="1"/>
</dbReference>
<evidence type="ECO:0000259" key="8">
    <source>
        <dbReference type="PROSITE" id="PS50850"/>
    </source>
</evidence>
<dbReference type="CDD" id="cd17503">
    <property type="entry name" value="MFS_LmrB_MDR_like"/>
    <property type="match status" value="1"/>
</dbReference>
<feature type="transmembrane region" description="Helical" evidence="7">
    <location>
        <begin position="166"/>
        <end position="187"/>
    </location>
</feature>
<dbReference type="Gene3D" id="1.20.1720.10">
    <property type="entry name" value="Multidrug resistance protein D"/>
    <property type="match status" value="1"/>
</dbReference>
<comment type="subcellular location">
    <subcellularLocation>
        <location evidence="1">Cell membrane</location>
        <topology evidence="1">Multi-pass membrane protein</topology>
    </subcellularLocation>
</comment>
<dbReference type="Proteomes" id="UP000465062">
    <property type="component" value="Chromosome"/>
</dbReference>
<feature type="transmembrane region" description="Helical" evidence="7">
    <location>
        <begin position="444"/>
        <end position="465"/>
    </location>
</feature>